<keyword evidence="3" id="KW-0238">DNA-binding</keyword>
<organism evidence="6 7">
    <name type="scientific">Jiella endophytica</name>
    <dbReference type="NCBI Taxonomy" id="2558362"/>
    <lineage>
        <taxon>Bacteria</taxon>
        <taxon>Pseudomonadati</taxon>
        <taxon>Pseudomonadota</taxon>
        <taxon>Alphaproteobacteria</taxon>
        <taxon>Hyphomicrobiales</taxon>
        <taxon>Aurantimonadaceae</taxon>
        <taxon>Jiella</taxon>
    </lineage>
</organism>
<evidence type="ECO:0000256" key="4">
    <source>
        <dbReference type="ARBA" id="ARBA00023163"/>
    </source>
</evidence>
<sequence length="312" mass="35069">MSQKFGDLNWFPDTRSLRYFVAVAEEKSITRAAARLRIAQPAVSRQIAWLEEELGAPLFVRLARGVELTESGEILLEHCYTVFSTLAQGYRDITAHSASPKGTVIVGMPPTPGEFILPPLLTHIRDRYPDIELRFVEGFSRELEKALIRGDIALAVMHDPPERSDILRRELLVENLHVVGPPGSLSQAQYPLAEVAELPLIMPSRPNYLRIIFDRACNERSLVPQVVQRVDGMWHIKALVRSGHGYTMLTYGGVLTEATSGTLEARPLIEPQIGWRLCIATRAEQKPKVAITIVEEAIFEIVTNFVRRGLWQ</sequence>
<gene>
    <name evidence="6" type="ORF">E3C22_01560</name>
</gene>
<dbReference type="GO" id="GO:0003700">
    <property type="term" value="F:DNA-binding transcription factor activity"/>
    <property type="evidence" value="ECO:0007669"/>
    <property type="project" value="InterPro"/>
</dbReference>
<dbReference type="OrthoDB" id="7624726at2"/>
<dbReference type="EMBL" id="SOZD01000001">
    <property type="protein sequence ID" value="TFF27193.1"/>
    <property type="molecule type" value="Genomic_DNA"/>
</dbReference>
<keyword evidence="4" id="KW-0804">Transcription</keyword>
<protein>
    <submittedName>
        <fullName evidence="6">LysR family transcriptional regulator</fullName>
    </submittedName>
</protein>
<dbReference type="Pfam" id="PF03466">
    <property type="entry name" value="LysR_substrate"/>
    <property type="match status" value="1"/>
</dbReference>
<dbReference type="Pfam" id="PF00126">
    <property type="entry name" value="HTH_1"/>
    <property type="match status" value="1"/>
</dbReference>
<dbReference type="Gene3D" id="3.40.190.10">
    <property type="entry name" value="Periplasmic binding protein-like II"/>
    <property type="match status" value="2"/>
</dbReference>
<evidence type="ECO:0000259" key="5">
    <source>
        <dbReference type="PROSITE" id="PS50931"/>
    </source>
</evidence>
<dbReference type="Proteomes" id="UP000298179">
    <property type="component" value="Unassembled WGS sequence"/>
</dbReference>
<dbReference type="PROSITE" id="PS50931">
    <property type="entry name" value="HTH_LYSR"/>
    <property type="match status" value="1"/>
</dbReference>
<keyword evidence="7" id="KW-1185">Reference proteome</keyword>
<proteinExistence type="inferred from homology"/>
<evidence type="ECO:0000313" key="6">
    <source>
        <dbReference type="EMBL" id="TFF27193.1"/>
    </source>
</evidence>
<comment type="similarity">
    <text evidence="1">Belongs to the LysR transcriptional regulatory family.</text>
</comment>
<dbReference type="InterPro" id="IPR005119">
    <property type="entry name" value="LysR_subst-bd"/>
</dbReference>
<dbReference type="Gene3D" id="1.10.10.10">
    <property type="entry name" value="Winged helix-like DNA-binding domain superfamily/Winged helix DNA-binding domain"/>
    <property type="match status" value="1"/>
</dbReference>
<dbReference type="InterPro" id="IPR036390">
    <property type="entry name" value="WH_DNA-bd_sf"/>
</dbReference>
<reference evidence="6 7" key="1">
    <citation type="submission" date="2019-03" db="EMBL/GenBank/DDBJ databases">
        <title>Jiella endophytica sp. nov., a novel endophytic bacterium isolated from root of Ficus microcarpa Linn. f.</title>
        <authorList>
            <person name="Tuo L."/>
        </authorList>
    </citation>
    <scope>NUCLEOTIDE SEQUENCE [LARGE SCALE GENOMIC DNA]</scope>
    <source>
        <strain evidence="6 7">CBS5Q-3</strain>
    </source>
</reference>
<dbReference type="SUPFAM" id="SSF46785">
    <property type="entry name" value="Winged helix' DNA-binding domain"/>
    <property type="match status" value="1"/>
</dbReference>
<dbReference type="RefSeq" id="WP_134759569.1">
    <property type="nucleotide sequence ID" value="NZ_SOZD01000001.1"/>
</dbReference>
<keyword evidence="2" id="KW-0805">Transcription regulation</keyword>
<dbReference type="InterPro" id="IPR000847">
    <property type="entry name" value="LysR_HTH_N"/>
</dbReference>
<accession>A0A4Y8RT63</accession>
<dbReference type="PANTHER" id="PTHR30346">
    <property type="entry name" value="TRANSCRIPTIONAL DUAL REGULATOR HCAR-RELATED"/>
    <property type="match status" value="1"/>
</dbReference>
<name>A0A4Y8RT63_9HYPH</name>
<dbReference type="GO" id="GO:0032993">
    <property type="term" value="C:protein-DNA complex"/>
    <property type="evidence" value="ECO:0007669"/>
    <property type="project" value="TreeGrafter"/>
</dbReference>
<dbReference type="PANTHER" id="PTHR30346:SF28">
    <property type="entry name" value="HTH-TYPE TRANSCRIPTIONAL REGULATOR CYNR"/>
    <property type="match status" value="1"/>
</dbReference>
<evidence type="ECO:0000256" key="1">
    <source>
        <dbReference type="ARBA" id="ARBA00009437"/>
    </source>
</evidence>
<evidence type="ECO:0000256" key="2">
    <source>
        <dbReference type="ARBA" id="ARBA00023015"/>
    </source>
</evidence>
<comment type="caution">
    <text evidence="6">The sequence shown here is derived from an EMBL/GenBank/DDBJ whole genome shotgun (WGS) entry which is preliminary data.</text>
</comment>
<dbReference type="FunFam" id="1.10.10.10:FF:000001">
    <property type="entry name" value="LysR family transcriptional regulator"/>
    <property type="match status" value="1"/>
</dbReference>
<dbReference type="SUPFAM" id="SSF53850">
    <property type="entry name" value="Periplasmic binding protein-like II"/>
    <property type="match status" value="1"/>
</dbReference>
<dbReference type="AlphaFoldDB" id="A0A4Y8RT63"/>
<evidence type="ECO:0000256" key="3">
    <source>
        <dbReference type="ARBA" id="ARBA00023125"/>
    </source>
</evidence>
<feature type="domain" description="HTH lysR-type" evidence="5">
    <location>
        <begin position="12"/>
        <end position="69"/>
    </location>
</feature>
<dbReference type="PRINTS" id="PR00039">
    <property type="entry name" value="HTHLYSR"/>
</dbReference>
<dbReference type="InterPro" id="IPR036388">
    <property type="entry name" value="WH-like_DNA-bd_sf"/>
</dbReference>
<dbReference type="GO" id="GO:0003677">
    <property type="term" value="F:DNA binding"/>
    <property type="evidence" value="ECO:0007669"/>
    <property type="project" value="UniProtKB-KW"/>
</dbReference>
<evidence type="ECO:0000313" key="7">
    <source>
        <dbReference type="Proteomes" id="UP000298179"/>
    </source>
</evidence>